<accession>A0A9P4VPY1</accession>
<proteinExistence type="predicted"/>
<dbReference type="AlphaFoldDB" id="A0A9P4VPY1"/>
<sequence length="264" mass="29802">MPTYRATTISLCTQSGLAIPESAPPQSQEDASVAVLIPQEVEEDASRRNIYVPVHPNNQFWGKTLFGVFDAGFNWRYGRGRTEKRGLRFATKKEEAWKSISGPGIGEQVLEIRVHRADGGKRTPEKFAVTKIQSIERRKLEVSSKSRSLINAGPAPRQHPKRFYKFSLIYSLDAPLATIRFYYRTWDQLSALGVDVHRCYNLVDQSSSPSSSYASTMIPSLILNIPEDYKNDHDTPQSDNFSFVFADSASQSDLAVTRTRSRHR</sequence>
<reference evidence="1" key="1">
    <citation type="journal article" date="2020" name="Stud. Mycol.">
        <title>101 Dothideomycetes genomes: a test case for predicting lifestyles and emergence of pathogens.</title>
        <authorList>
            <person name="Haridas S."/>
            <person name="Albert R."/>
            <person name="Binder M."/>
            <person name="Bloem J."/>
            <person name="Labutti K."/>
            <person name="Salamov A."/>
            <person name="Andreopoulos B."/>
            <person name="Baker S."/>
            <person name="Barry K."/>
            <person name="Bills G."/>
            <person name="Bluhm B."/>
            <person name="Cannon C."/>
            <person name="Castanera R."/>
            <person name="Culley D."/>
            <person name="Daum C."/>
            <person name="Ezra D."/>
            <person name="Gonzalez J."/>
            <person name="Henrissat B."/>
            <person name="Kuo A."/>
            <person name="Liang C."/>
            <person name="Lipzen A."/>
            <person name="Lutzoni F."/>
            <person name="Magnuson J."/>
            <person name="Mondo S."/>
            <person name="Nolan M."/>
            <person name="Ohm R."/>
            <person name="Pangilinan J."/>
            <person name="Park H.-J."/>
            <person name="Ramirez L."/>
            <person name="Alfaro M."/>
            <person name="Sun H."/>
            <person name="Tritt A."/>
            <person name="Yoshinaga Y."/>
            <person name="Zwiers L.-H."/>
            <person name="Turgeon B."/>
            <person name="Goodwin S."/>
            <person name="Spatafora J."/>
            <person name="Crous P."/>
            <person name="Grigoriev I."/>
        </authorList>
    </citation>
    <scope>NUCLEOTIDE SEQUENCE</scope>
    <source>
        <strain evidence="1">CBS 101060</strain>
    </source>
</reference>
<evidence type="ECO:0000313" key="1">
    <source>
        <dbReference type="EMBL" id="KAF2837765.1"/>
    </source>
</evidence>
<evidence type="ECO:0000313" key="2">
    <source>
        <dbReference type="Proteomes" id="UP000799429"/>
    </source>
</evidence>
<name>A0A9P4VPY1_9PEZI</name>
<dbReference type="Proteomes" id="UP000799429">
    <property type="component" value="Unassembled WGS sequence"/>
</dbReference>
<organism evidence="1 2">
    <name type="scientific">Patellaria atrata CBS 101060</name>
    <dbReference type="NCBI Taxonomy" id="1346257"/>
    <lineage>
        <taxon>Eukaryota</taxon>
        <taxon>Fungi</taxon>
        <taxon>Dikarya</taxon>
        <taxon>Ascomycota</taxon>
        <taxon>Pezizomycotina</taxon>
        <taxon>Dothideomycetes</taxon>
        <taxon>Dothideomycetes incertae sedis</taxon>
        <taxon>Patellariales</taxon>
        <taxon>Patellariaceae</taxon>
        <taxon>Patellaria</taxon>
    </lineage>
</organism>
<dbReference type="EMBL" id="MU006098">
    <property type="protein sequence ID" value="KAF2837765.1"/>
    <property type="molecule type" value="Genomic_DNA"/>
</dbReference>
<keyword evidence="2" id="KW-1185">Reference proteome</keyword>
<comment type="caution">
    <text evidence="1">The sequence shown here is derived from an EMBL/GenBank/DDBJ whole genome shotgun (WGS) entry which is preliminary data.</text>
</comment>
<gene>
    <name evidence="1" type="ORF">M501DRAFT_1058677</name>
</gene>
<dbReference type="OrthoDB" id="436496at2759"/>
<protein>
    <submittedName>
        <fullName evidence="1">Uncharacterized protein</fullName>
    </submittedName>
</protein>